<dbReference type="Proteomes" id="UP000827084">
    <property type="component" value="Chromosome"/>
</dbReference>
<dbReference type="RefSeq" id="WP_025007482.1">
    <property type="nucleotide sequence ID" value="NZ_BMPK01000002.1"/>
</dbReference>
<evidence type="ECO:0008006" key="3">
    <source>
        <dbReference type="Google" id="ProtNLM"/>
    </source>
</evidence>
<organism evidence="1 2">
    <name type="scientific">Shewanella putrefaciens</name>
    <name type="common">Pseudomonas putrefaciens</name>
    <dbReference type="NCBI Taxonomy" id="24"/>
    <lineage>
        <taxon>Bacteria</taxon>
        <taxon>Pseudomonadati</taxon>
        <taxon>Pseudomonadota</taxon>
        <taxon>Gammaproteobacteria</taxon>
        <taxon>Alteromonadales</taxon>
        <taxon>Shewanellaceae</taxon>
        <taxon>Shewanella</taxon>
    </lineage>
</organism>
<accession>A0ABX8XFA3</accession>
<protein>
    <recommendedName>
        <fullName evidence="3">SMI1/KNR4 family protein</fullName>
    </recommendedName>
</protein>
<sequence>MDLIIPPALKPFLSTAIPDSRQLDIGFALFEFPRCEDLIDFQMGYRWHGITRAREPAWDNNWLVLASSHGDPLIYHLKDGHILFARHGAGRWEPSLLFTDLAQMSRCFNEIAALITEADEAIFDDNFNIQPTYVELIKTMIVNHVGLEQGNQIIEQLEIKAY</sequence>
<dbReference type="GeneID" id="67442945"/>
<evidence type="ECO:0000313" key="2">
    <source>
        <dbReference type="Proteomes" id="UP000827084"/>
    </source>
</evidence>
<name>A0ABX8XFA3_SHEPU</name>
<reference evidence="1 2" key="1">
    <citation type="submission" date="2021-08" db="EMBL/GenBank/DDBJ databases">
        <title>Shewanella putrefaciens YZ-J, complete genome.</title>
        <authorList>
            <person name="Yi Z."/>
        </authorList>
    </citation>
    <scope>NUCLEOTIDE SEQUENCE [LARGE SCALE GENOMIC DNA]</scope>
    <source>
        <strain evidence="1 2">YZ-J</strain>
    </source>
</reference>
<proteinExistence type="predicted"/>
<gene>
    <name evidence="1" type="ORF">K3G22_06755</name>
</gene>
<keyword evidence="2" id="KW-1185">Reference proteome</keyword>
<dbReference type="EMBL" id="CP080635">
    <property type="protein sequence ID" value="QYX74106.1"/>
    <property type="molecule type" value="Genomic_DNA"/>
</dbReference>
<evidence type="ECO:0000313" key="1">
    <source>
        <dbReference type="EMBL" id="QYX74106.1"/>
    </source>
</evidence>